<comment type="caution">
    <text evidence="2">The sequence shown here is derived from an EMBL/GenBank/DDBJ whole genome shotgun (WGS) entry which is preliminary data.</text>
</comment>
<keyword evidence="1" id="KW-0472">Membrane</keyword>
<reference evidence="2 3" key="1">
    <citation type="submission" date="2018-10" db="EMBL/GenBank/DDBJ databases">
        <title>Draft genome sequence of the microsporidian Tubulinosema ratisbonensis.</title>
        <authorList>
            <person name="Polonais V."/>
            <person name="Peyretaillade E."/>
            <person name="Niehus S."/>
            <person name="Wawrzyniak I."/>
            <person name="Franchet A."/>
            <person name="Gaspin C."/>
            <person name="Reichstadt M."/>
            <person name="Belser C."/>
            <person name="Labadie K."/>
            <person name="Delbac F."/>
            <person name="Ferrandon D."/>
        </authorList>
    </citation>
    <scope>NUCLEOTIDE SEQUENCE [LARGE SCALE GENOMIC DNA]</scope>
    <source>
        <strain evidence="2 3">Franzen</strain>
    </source>
</reference>
<dbReference type="Proteomes" id="UP000282876">
    <property type="component" value="Unassembled WGS sequence"/>
</dbReference>
<name>A0A437AQ08_9MICR</name>
<organism evidence="2 3">
    <name type="scientific">Tubulinosema ratisbonensis</name>
    <dbReference type="NCBI Taxonomy" id="291195"/>
    <lineage>
        <taxon>Eukaryota</taxon>
        <taxon>Fungi</taxon>
        <taxon>Fungi incertae sedis</taxon>
        <taxon>Microsporidia</taxon>
        <taxon>Tubulinosematoidea</taxon>
        <taxon>Tubulinosematidae</taxon>
        <taxon>Tubulinosema</taxon>
    </lineage>
</organism>
<keyword evidence="1" id="KW-0812">Transmembrane</keyword>
<gene>
    <name evidence="2" type="ORF">TUBRATIS_003780</name>
</gene>
<dbReference type="EMBL" id="RCSS01000087">
    <property type="protein sequence ID" value="RVD93103.1"/>
    <property type="molecule type" value="Genomic_DNA"/>
</dbReference>
<dbReference type="VEuPathDB" id="MicrosporidiaDB:TUBRATIS_003780"/>
<evidence type="ECO:0000313" key="2">
    <source>
        <dbReference type="EMBL" id="RVD93103.1"/>
    </source>
</evidence>
<proteinExistence type="predicted"/>
<evidence type="ECO:0000256" key="1">
    <source>
        <dbReference type="SAM" id="Phobius"/>
    </source>
</evidence>
<dbReference type="AlphaFoldDB" id="A0A437AQ08"/>
<accession>A0A437AQ08</accession>
<sequence>MNLTKYVIAFVVFVAVAVFSVAGWSIRNGNNSIASDLMHPHPQNGHMIIPIQPRNKPVQRRSVRNVESFNTEYHNEIAHLNHSLEHLKLLTDSKKWSIIDSKKLHNIDPSSENYRKFLKQFTHEISEFEKSRKYRFDKVKPILQKCYSKLTESTEKMIDKTIKLLQFISEQKNLFSQLQKFEQEKLKKIFLNHPEYDVKYTNEYLKLFSELVDKLGEFHILLNEFVKSLDEMLDNLKNFYEVFYFDYEFDLENINMKLVGDNFKQSRVKEKLMQIRNFNASELVQVFEASDRFFGYSYSRNLVSRDFVRSRKEIDEILRDVLRKIMADVSWIQNKLTPRNSKLIRFWTKMGFI</sequence>
<evidence type="ECO:0000313" key="3">
    <source>
        <dbReference type="Proteomes" id="UP000282876"/>
    </source>
</evidence>
<keyword evidence="1" id="KW-1133">Transmembrane helix</keyword>
<feature type="transmembrane region" description="Helical" evidence="1">
    <location>
        <begin position="6"/>
        <end position="26"/>
    </location>
</feature>
<protein>
    <submittedName>
        <fullName evidence="2">Uncharacterized protein</fullName>
    </submittedName>
</protein>
<keyword evidence="3" id="KW-1185">Reference proteome</keyword>